<dbReference type="PRINTS" id="PR00404">
    <property type="entry name" value="MADSDOMAIN"/>
</dbReference>
<dbReference type="GO" id="GO:0005634">
    <property type="term" value="C:nucleus"/>
    <property type="evidence" value="ECO:0007669"/>
    <property type="project" value="UniProtKB-SubCell"/>
</dbReference>
<dbReference type="GO" id="GO:0046983">
    <property type="term" value="F:protein dimerization activity"/>
    <property type="evidence" value="ECO:0007669"/>
    <property type="project" value="InterPro"/>
</dbReference>
<gene>
    <name evidence="8" type="ORF">MUK42_22821</name>
</gene>
<evidence type="ECO:0000256" key="6">
    <source>
        <dbReference type="SAM" id="MobiDB-lite"/>
    </source>
</evidence>
<evidence type="ECO:0000256" key="1">
    <source>
        <dbReference type="ARBA" id="ARBA00004123"/>
    </source>
</evidence>
<keyword evidence="4" id="KW-0804">Transcription</keyword>
<dbReference type="PANTHER" id="PTHR11945:SF776">
    <property type="entry name" value="AGAMOUS-LIKE 50-RELATED"/>
    <property type="match status" value="1"/>
</dbReference>
<dbReference type="Pfam" id="PF00319">
    <property type="entry name" value="SRF-TF"/>
    <property type="match status" value="1"/>
</dbReference>
<dbReference type="InterPro" id="IPR033897">
    <property type="entry name" value="SRF-like_MADS-box"/>
</dbReference>
<evidence type="ECO:0000256" key="3">
    <source>
        <dbReference type="ARBA" id="ARBA00023125"/>
    </source>
</evidence>
<keyword evidence="2" id="KW-0805">Transcription regulation</keyword>
<dbReference type="GO" id="GO:0000981">
    <property type="term" value="F:DNA-binding transcription factor activity, RNA polymerase II-specific"/>
    <property type="evidence" value="ECO:0007669"/>
    <property type="project" value="InterPro"/>
</dbReference>
<dbReference type="GO" id="GO:0045944">
    <property type="term" value="P:positive regulation of transcription by RNA polymerase II"/>
    <property type="evidence" value="ECO:0007669"/>
    <property type="project" value="InterPro"/>
</dbReference>
<dbReference type="SUPFAM" id="SSF55455">
    <property type="entry name" value="SRF-like"/>
    <property type="match status" value="1"/>
</dbReference>
<protein>
    <submittedName>
        <fullName evidence="8">Agamous-like MADS-box protein</fullName>
    </submittedName>
</protein>
<dbReference type="InterPro" id="IPR036879">
    <property type="entry name" value="TF_MADSbox_sf"/>
</dbReference>
<evidence type="ECO:0000256" key="4">
    <source>
        <dbReference type="ARBA" id="ARBA00023163"/>
    </source>
</evidence>
<dbReference type="PANTHER" id="PTHR11945">
    <property type="entry name" value="MADS BOX PROTEIN"/>
    <property type="match status" value="1"/>
</dbReference>
<dbReference type="Gene3D" id="3.40.1810.10">
    <property type="entry name" value="Transcription factor, MADS-box"/>
    <property type="match status" value="1"/>
</dbReference>
<organism evidence="8 9">
    <name type="scientific">Musa troglodytarum</name>
    <name type="common">fe'i banana</name>
    <dbReference type="NCBI Taxonomy" id="320322"/>
    <lineage>
        <taxon>Eukaryota</taxon>
        <taxon>Viridiplantae</taxon>
        <taxon>Streptophyta</taxon>
        <taxon>Embryophyta</taxon>
        <taxon>Tracheophyta</taxon>
        <taxon>Spermatophyta</taxon>
        <taxon>Magnoliopsida</taxon>
        <taxon>Liliopsida</taxon>
        <taxon>Zingiberales</taxon>
        <taxon>Musaceae</taxon>
        <taxon>Musa</taxon>
    </lineage>
</organism>
<dbReference type="SMART" id="SM00432">
    <property type="entry name" value="MADS"/>
    <property type="match status" value="1"/>
</dbReference>
<evidence type="ECO:0000256" key="5">
    <source>
        <dbReference type="ARBA" id="ARBA00023242"/>
    </source>
</evidence>
<dbReference type="PROSITE" id="PS50066">
    <property type="entry name" value="MADS_BOX_2"/>
    <property type="match status" value="1"/>
</dbReference>
<dbReference type="GO" id="GO:0000978">
    <property type="term" value="F:RNA polymerase II cis-regulatory region sequence-specific DNA binding"/>
    <property type="evidence" value="ECO:0007669"/>
    <property type="project" value="TreeGrafter"/>
</dbReference>
<evidence type="ECO:0000259" key="7">
    <source>
        <dbReference type="PROSITE" id="PS50066"/>
    </source>
</evidence>
<dbReference type="AlphaFoldDB" id="A0A9E7FZB3"/>
<sequence length="666" mass="71930">MNTLKEKKKTSKGKQKIPLQKIEKRGKLYVSFSKRKHGLFSSASDLCSMCGTEVAVLLFSPVGQPFSFGCPNADRVLDRFQFSNMTSNAGLYAHEAYRSAIGDSLNQRAMELRNLIDAEKARKAVLHRQLTAATQGLEWLNDLNNLDLAMLDELQEALVQIKNRAINRVMQLQTGLGASSSNAGASGSGGIATMDSRGQGVQPMLNPALPFKELSTDLRASSSNAVIVGDHVATSEIAPVDSRGKGIQPMLNPVLAIEEFSIDPRASSSSFNAITIDDHVGISGSSGIGIVDSRWQDFQPMLNLGLSVDEFSIDPRVSSSNVVTIVDHVGTFGSRRFSPVDSRGKEVRHMPNPILPVKEFSTDHRASSSNVVTIGDHVGTSNSSGNMTSDSRWQGVQPMLNPLLPFKEFLIDPRASSSNAVIIGDHMGTFGLGGIAIVDSRWQGVQPMLNPSLPFEEFSIDPRASSSTMVTIVDHATTFGSGGISPVDLRGKGIQHMPISVLPIKEFSIDQRASSSNVVTIGDHVGTSNSSGNMTSDSRWQGVQHMLNPSLPFKEFSIDPRASSSNAVIISDHVGTFDSPIASRWQAVLPIEETDPTMSLSNRVRLMDNASTHGSNEKVTVDSEWQGFQNMPNLNPSIKEFSTDPRASSSNEVTGFDLTSTSDLRI</sequence>
<evidence type="ECO:0000313" key="8">
    <source>
        <dbReference type="EMBL" id="URE05896.1"/>
    </source>
</evidence>
<comment type="subcellular location">
    <subcellularLocation>
        <location evidence="1">Nucleus</location>
    </subcellularLocation>
</comment>
<dbReference type="Proteomes" id="UP001055439">
    <property type="component" value="Chromosome 5"/>
</dbReference>
<dbReference type="InterPro" id="IPR002100">
    <property type="entry name" value="TF_MADSbox"/>
</dbReference>
<keyword evidence="9" id="KW-1185">Reference proteome</keyword>
<name>A0A9E7FZB3_9LILI</name>
<evidence type="ECO:0000256" key="2">
    <source>
        <dbReference type="ARBA" id="ARBA00023015"/>
    </source>
</evidence>
<feature type="region of interest" description="Disordered" evidence="6">
    <location>
        <begin position="637"/>
        <end position="666"/>
    </location>
</feature>
<keyword evidence="3" id="KW-0238">DNA-binding</keyword>
<dbReference type="CDD" id="cd00266">
    <property type="entry name" value="MADS_SRF_like"/>
    <property type="match status" value="1"/>
</dbReference>
<dbReference type="EMBL" id="CP097507">
    <property type="protein sequence ID" value="URE05896.1"/>
    <property type="molecule type" value="Genomic_DNA"/>
</dbReference>
<feature type="compositionally biased region" description="Polar residues" evidence="6">
    <location>
        <begin position="645"/>
        <end position="666"/>
    </location>
</feature>
<reference evidence="8" key="1">
    <citation type="submission" date="2022-05" db="EMBL/GenBank/DDBJ databases">
        <title>The Musa troglodytarum L. genome provides insights into the mechanism of non-climacteric behaviour and enrichment of carotenoids.</title>
        <authorList>
            <person name="Wang J."/>
        </authorList>
    </citation>
    <scope>NUCLEOTIDE SEQUENCE</scope>
    <source>
        <tissue evidence="8">Leaf</tissue>
    </source>
</reference>
<dbReference type="OrthoDB" id="10486254at2759"/>
<accession>A0A9E7FZB3</accession>
<keyword evidence="5" id="KW-0539">Nucleus</keyword>
<feature type="domain" description="MADS-box" evidence="7">
    <location>
        <begin position="12"/>
        <end position="72"/>
    </location>
</feature>
<proteinExistence type="predicted"/>
<evidence type="ECO:0000313" key="9">
    <source>
        <dbReference type="Proteomes" id="UP001055439"/>
    </source>
</evidence>